<evidence type="ECO:0000313" key="4">
    <source>
        <dbReference type="Proteomes" id="UP000601055"/>
    </source>
</evidence>
<organism evidence="3 4">
    <name type="scientific">Pedobacter planticolens</name>
    <dbReference type="NCBI Taxonomy" id="2679964"/>
    <lineage>
        <taxon>Bacteria</taxon>
        <taxon>Pseudomonadati</taxon>
        <taxon>Bacteroidota</taxon>
        <taxon>Sphingobacteriia</taxon>
        <taxon>Sphingobacteriales</taxon>
        <taxon>Sphingobacteriaceae</taxon>
        <taxon>Pedobacter</taxon>
    </lineage>
</organism>
<sequence>MPTKKRNTKRILGWVGSILLTFILLIGGAAIYLSAKWKPLLTEKIKEGVYTGSNHLYQVDFKDIHLNLVTGNVVLDSVFLTPDTNVFNQLKAIKRAPTHLFRIKLAHLKLSRVRILTAYFDKKIQINSIVLDRPSIDMIYHKVPKQIDTSAVEQTLYQQISKSIKSIRVGSITIVEADFDYYSGLKKLHGVQHLAVSAKDILVDSLSQRDTTRVFHSKNIGFELSGYKTTTKDKMYTVSVDTIRGSFSKKTINVRGLKVIPLYPDLTFSRKYNVQKDRYNLNFNEINLTGVDFISLNNDGDLHAKRLIIGPAKVAVFLNRELPPPNFDKGRNYPNNALKRLQIETLIDTLSINKVDIDYTEYSAKTKERGTLHLTNLGGDILNITNDSLRLVKKNHAYADLTTHVMGTGKLNVKIDFNLTDKAASFSYVGHVSPFNLKVLNPLSKSLGLVTIDDGNVKSVDFNISANERGSSGTVKFAYNDLKINLLKEDENGVKEKKGLLSFLANTVLIKNDNPTKGEALRTSNITFVRVPQASFFNLMWKSVFIGIRETVGIEAVPVKPMKEPISSKKAERIKKRAERKAEREKN</sequence>
<name>A0A923E0S3_9SPHI</name>
<accession>A0A923E0S3</accession>
<comment type="caution">
    <text evidence="3">The sequence shown here is derived from an EMBL/GenBank/DDBJ whole genome shotgun (WGS) entry which is preliminary data.</text>
</comment>
<feature type="transmembrane region" description="Helical" evidence="2">
    <location>
        <begin position="12"/>
        <end position="35"/>
    </location>
</feature>
<keyword evidence="2" id="KW-0812">Transmembrane</keyword>
<reference evidence="3" key="1">
    <citation type="submission" date="2019-11" db="EMBL/GenBank/DDBJ databases">
        <title>Description of Pedobacter sp. LMG 31464T.</title>
        <authorList>
            <person name="Carlier A."/>
            <person name="Qi S."/>
            <person name="Vandamme P."/>
        </authorList>
    </citation>
    <scope>NUCLEOTIDE SEQUENCE</scope>
    <source>
        <strain evidence="3">LMG 31464</strain>
    </source>
</reference>
<keyword evidence="2" id="KW-0472">Membrane</keyword>
<feature type="region of interest" description="Disordered" evidence="1">
    <location>
        <begin position="565"/>
        <end position="587"/>
    </location>
</feature>
<protein>
    <recommendedName>
        <fullName evidence="5">DUF748 domain-containing protein</fullName>
    </recommendedName>
</protein>
<dbReference type="EMBL" id="WNXD01000002">
    <property type="protein sequence ID" value="MBB2146606.1"/>
    <property type="molecule type" value="Genomic_DNA"/>
</dbReference>
<evidence type="ECO:0000256" key="1">
    <source>
        <dbReference type="SAM" id="MobiDB-lite"/>
    </source>
</evidence>
<proteinExistence type="predicted"/>
<keyword evidence="2" id="KW-1133">Transmembrane helix</keyword>
<evidence type="ECO:0008006" key="5">
    <source>
        <dbReference type="Google" id="ProtNLM"/>
    </source>
</evidence>
<keyword evidence="4" id="KW-1185">Reference proteome</keyword>
<evidence type="ECO:0000313" key="3">
    <source>
        <dbReference type="EMBL" id="MBB2146606.1"/>
    </source>
</evidence>
<dbReference type="AlphaFoldDB" id="A0A923E0S3"/>
<evidence type="ECO:0000256" key="2">
    <source>
        <dbReference type="SAM" id="Phobius"/>
    </source>
</evidence>
<gene>
    <name evidence="3" type="ORF">GM921_13975</name>
</gene>
<dbReference type="Proteomes" id="UP000601055">
    <property type="component" value="Unassembled WGS sequence"/>
</dbReference>